<accession>A0ABV2WMH7</accession>
<evidence type="ECO:0008006" key="3">
    <source>
        <dbReference type="Google" id="ProtNLM"/>
    </source>
</evidence>
<comment type="caution">
    <text evidence="1">The sequence shown here is derived from an EMBL/GenBank/DDBJ whole genome shotgun (WGS) entry which is preliminary data.</text>
</comment>
<dbReference type="GeneID" id="96245878"/>
<gene>
    <name evidence="1" type="ORF">ABZ510_09530</name>
</gene>
<name>A0ABV2WMH7_9NOCA</name>
<protein>
    <recommendedName>
        <fullName evidence="3">HTH cro/C1-type domain-containing protein</fullName>
    </recommendedName>
</protein>
<dbReference type="Proteomes" id="UP001550628">
    <property type="component" value="Unassembled WGS sequence"/>
</dbReference>
<evidence type="ECO:0000313" key="1">
    <source>
        <dbReference type="EMBL" id="MEU1952092.1"/>
    </source>
</evidence>
<dbReference type="Gene3D" id="1.10.260.40">
    <property type="entry name" value="lambda repressor-like DNA-binding domains"/>
    <property type="match status" value="1"/>
</dbReference>
<dbReference type="EMBL" id="JBEYBF010000005">
    <property type="protein sequence ID" value="MEU1952092.1"/>
    <property type="molecule type" value="Genomic_DNA"/>
</dbReference>
<dbReference type="InterPro" id="IPR010982">
    <property type="entry name" value="Lambda_DNA-bd_dom_sf"/>
</dbReference>
<proteinExistence type="predicted"/>
<dbReference type="RefSeq" id="WP_156059009.1">
    <property type="nucleotide sequence ID" value="NZ_JBEYBD010000007.1"/>
</dbReference>
<keyword evidence="2" id="KW-1185">Reference proteome</keyword>
<sequence>MIVTRWTGVEVRALRTAALRVTQEDFAETAGFTVGVVRKWEGRRESIELSGKFAARMDDLLRDLGPDQEARFEVALSAPNTSTPAGGSTDSFENPAEILQRIQHLSVIESDRTVPDALALLVDDVVERYEFAGPYRLAPVVIDARRQLEAMLRQRRNPTQLRSLYAVAGRLAGILAYMAVNRGRFGHAKMYCKEALVIGELSDDAELRAWIKGTESFCAYYQGDYATAVRVAYEGLDAANDGPQSVRLYSNGLARALGKVGDAAGVAEAIDLAIAKAASLGTGPGLTPALSFDAYGEARLMANAATAFLSAGDFRRCLEFGERVEDYVAQSDSVWSHSLVRLDRATAMLGGGLRDIDSAAQLGIEALEASKDRPIRSVWQRAHEFGHAIEAIPSRASQAYLESLRTWSTNARRFSASEG</sequence>
<dbReference type="InterPro" id="IPR011990">
    <property type="entry name" value="TPR-like_helical_dom_sf"/>
</dbReference>
<organism evidence="1 2">
    <name type="scientific">Nocardia rhamnosiphila</name>
    <dbReference type="NCBI Taxonomy" id="426716"/>
    <lineage>
        <taxon>Bacteria</taxon>
        <taxon>Bacillati</taxon>
        <taxon>Actinomycetota</taxon>
        <taxon>Actinomycetes</taxon>
        <taxon>Mycobacteriales</taxon>
        <taxon>Nocardiaceae</taxon>
        <taxon>Nocardia</taxon>
    </lineage>
</organism>
<evidence type="ECO:0000313" key="2">
    <source>
        <dbReference type="Proteomes" id="UP001550628"/>
    </source>
</evidence>
<reference evidence="1 2" key="1">
    <citation type="submission" date="2024-06" db="EMBL/GenBank/DDBJ databases">
        <title>The Natural Products Discovery Center: Release of the First 8490 Sequenced Strains for Exploring Actinobacteria Biosynthetic Diversity.</title>
        <authorList>
            <person name="Kalkreuter E."/>
            <person name="Kautsar S.A."/>
            <person name="Yang D."/>
            <person name="Bader C.D."/>
            <person name="Teijaro C.N."/>
            <person name="Fluegel L."/>
            <person name="Davis C.M."/>
            <person name="Simpson J.R."/>
            <person name="Lauterbach L."/>
            <person name="Steele A.D."/>
            <person name="Gui C."/>
            <person name="Meng S."/>
            <person name="Li G."/>
            <person name="Viehrig K."/>
            <person name="Ye F."/>
            <person name="Su P."/>
            <person name="Kiefer A.F."/>
            <person name="Nichols A."/>
            <person name="Cepeda A.J."/>
            <person name="Yan W."/>
            <person name="Fan B."/>
            <person name="Jiang Y."/>
            <person name="Adhikari A."/>
            <person name="Zheng C.-J."/>
            <person name="Schuster L."/>
            <person name="Cowan T.M."/>
            <person name="Smanski M.J."/>
            <person name="Chevrette M.G."/>
            <person name="De Carvalho L.P.S."/>
            <person name="Shen B."/>
        </authorList>
    </citation>
    <scope>NUCLEOTIDE SEQUENCE [LARGE SCALE GENOMIC DNA]</scope>
    <source>
        <strain evidence="1 2">NPDC019708</strain>
    </source>
</reference>
<dbReference type="Gene3D" id="1.25.40.10">
    <property type="entry name" value="Tetratricopeptide repeat domain"/>
    <property type="match status" value="1"/>
</dbReference>